<dbReference type="SMART" id="SM00612">
    <property type="entry name" value="Kelch"/>
    <property type="match status" value="2"/>
</dbReference>
<dbReference type="HOGENOM" id="CLU_627454_0_0_1"/>
<dbReference type="CDD" id="cd18186">
    <property type="entry name" value="BTB_POZ_ZBTB_KLHL-like"/>
    <property type="match status" value="1"/>
</dbReference>
<dbReference type="InterPro" id="IPR000210">
    <property type="entry name" value="BTB/POZ_dom"/>
</dbReference>
<dbReference type="OMA" id="NHEIHAD"/>
<protein>
    <recommendedName>
        <fullName evidence="3">BTB domain-containing protein</fullName>
    </recommendedName>
</protein>
<dbReference type="GeneID" id="20233292"/>
<dbReference type="InterPro" id="IPR011333">
    <property type="entry name" value="SKP1/BTB/POZ_sf"/>
</dbReference>
<keyword evidence="1" id="KW-0880">Kelch repeat</keyword>
<dbReference type="SUPFAM" id="SSF54695">
    <property type="entry name" value="POZ domain"/>
    <property type="match status" value="1"/>
</dbReference>
<dbReference type="CTD" id="20233292"/>
<name>V3ZPK4_LOTGI</name>
<evidence type="ECO:0000256" key="2">
    <source>
        <dbReference type="ARBA" id="ARBA00022737"/>
    </source>
</evidence>
<dbReference type="Proteomes" id="UP000030746">
    <property type="component" value="Unassembled WGS sequence"/>
</dbReference>
<evidence type="ECO:0000259" key="3">
    <source>
        <dbReference type="PROSITE" id="PS50097"/>
    </source>
</evidence>
<feature type="domain" description="BTB" evidence="3">
    <location>
        <begin position="3"/>
        <end position="71"/>
    </location>
</feature>
<dbReference type="InterPro" id="IPR006652">
    <property type="entry name" value="Kelch_1"/>
</dbReference>
<reference evidence="4 5" key="1">
    <citation type="journal article" date="2013" name="Nature">
        <title>Insights into bilaterian evolution from three spiralian genomes.</title>
        <authorList>
            <person name="Simakov O."/>
            <person name="Marletaz F."/>
            <person name="Cho S.J."/>
            <person name="Edsinger-Gonzales E."/>
            <person name="Havlak P."/>
            <person name="Hellsten U."/>
            <person name="Kuo D.H."/>
            <person name="Larsson T."/>
            <person name="Lv J."/>
            <person name="Arendt D."/>
            <person name="Savage R."/>
            <person name="Osoegawa K."/>
            <person name="de Jong P."/>
            <person name="Grimwood J."/>
            <person name="Chapman J.A."/>
            <person name="Shapiro H."/>
            <person name="Aerts A."/>
            <person name="Otillar R.P."/>
            <person name="Terry A.Y."/>
            <person name="Boore J.L."/>
            <person name="Grigoriev I.V."/>
            <person name="Lindberg D.R."/>
            <person name="Seaver E.C."/>
            <person name="Weisblat D.A."/>
            <person name="Putnam N.H."/>
            <person name="Rokhsar D.S."/>
        </authorList>
    </citation>
    <scope>NUCLEOTIDE SEQUENCE [LARGE SCALE GENOMIC DNA]</scope>
</reference>
<dbReference type="Gene3D" id="3.30.710.10">
    <property type="entry name" value="Potassium Channel Kv1.1, Chain A"/>
    <property type="match status" value="1"/>
</dbReference>
<dbReference type="AlphaFoldDB" id="V3ZPK4"/>
<dbReference type="STRING" id="225164.V3ZPK4"/>
<dbReference type="OrthoDB" id="6362910at2759"/>
<sequence length="437" mass="50105">MFYDVVVNVKNQSFKAHKVILSCFSKYFADSFIVSSGKTKHPLEIKLNGITSNAFKIFLEFVYSGVLEMKPEIIGELALAAEFLEINCLKEKTMEFMNSITPDQALVVIETGSIPCTSEIFKTSYETVMEHFGECYDTNAFNYLSLDNVCAILRDDRLVIFTEMDVFWAGLKWIAFHMNERSPFLNKVMECVRFPYLTQAEIFKCLETTDLLRTSDKCKEILIHANWEAFSCEVYDPIEPEKEPEKTPDETEPKFVPSLYYIIYYQFFISADKQMQRYSAKAEQWRFFGQLPAPRHHHAVALLGGSIYLAGKRNMFMRNETATKAVFQYDPEQKSWKLCGPMNSCRMFFKLIALYGMLYAIAGEDDRHQILASAECYNPKTNGWIYVSSMHWPRKGFAATACEGKIYVAGGHGESVGKKVALPILQSVESFDPRSNQ</sequence>
<dbReference type="PROSITE" id="PS50097">
    <property type="entry name" value="BTB"/>
    <property type="match status" value="1"/>
</dbReference>
<keyword evidence="5" id="KW-1185">Reference proteome</keyword>
<dbReference type="InterPro" id="IPR015915">
    <property type="entry name" value="Kelch-typ_b-propeller"/>
</dbReference>
<dbReference type="SMART" id="SM00225">
    <property type="entry name" value="BTB"/>
    <property type="match status" value="1"/>
</dbReference>
<dbReference type="SMART" id="SM00875">
    <property type="entry name" value="BACK"/>
    <property type="match status" value="1"/>
</dbReference>
<organism evidence="4 5">
    <name type="scientific">Lottia gigantea</name>
    <name type="common">Giant owl limpet</name>
    <dbReference type="NCBI Taxonomy" id="225164"/>
    <lineage>
        <taxon>Eukaryota</taxon>
        <taxon>Metazoa</taxon>
        <taxon>Spiralia</taxon>
        <taxon>Lophotrochozoa</taxon>
        <taxon>Mollusca</taxon>
        <taxon>Gastropoda</taxon>
        <taxon>Patellogastropoda</taxon>
        <taxon>Lottioidea</taxon>
        <taxon>Lottiidae</taxon>
        <taxon>Lottia</taxon>
    </lineage>
</organism>
<dbReference type="Pfam" id="PF00651">
    <property type="entry name" value="BTB"/>
    <property type="match status" value="1"/>
</dbReference>
<dbReference type="SUPFAM" id="SSF117281">
    <property type="entry name" value="Kelch motif"/>
    <property type="match status" value="1"/>
</dbReference>
<dbReference type="Pfam" id="PF01344">
    <property type="entry name" value="Kelch_1"/>
    <property type="match status" value="3"/>
</dbReference>
<dbReference type="Gene3D" id="2.120.10.80">
    <property type="entry name" value="Kelch-type beta propeller"/>
    <property type="match status" value="1"/>
</dbReference>
<dbReference type="Pfam" id="PF07707">
    <property type="entry name" value="BACK"/>
    <property type="match status" value="1"/>
</dbReference>
<accession>V3ZPK4</accession>
<dbReference type="Gene3D" id="1.25.40.420">
    <property type="match status" value="1"/>
</dbReference>
<proteinExistence type="predicted"/>
<dbReference type="RefSeq" id="XP_009065012.1">
    <property type="nucleotide sequence ID" value="XM_009066764.1"/>
</dbReference>
<dbReference type="PANTHER" id="PTHR45632">
    <property type="entry name" value="LD33804P"/>
    <property type="match status" value="1"/>
</dbReference>
<dbReference type="InterPro" id="IPR011705">
    <property type="entry name" value="BACK"/>
</dbReference>
<keyword evidence="2" id="KW-0677">Repeat</keyword>
<dbReference type="EMBL" id="KB203534">
    <property type="protein sequence ID" value="ESO84410.1"/>
    <property type="molecule type" value="Genomic_DNA"/>
</dbReference>
<evidence type="ECO:0000256" key="1">
    <source>
        <dbReference type="ARBA" id="ARBA00022441"/>
    </source>
</evidence>
<dbReference type="PANTHER" id="PTHR45632:SF3">
    <property type="entry name" value="KELCH-LIKE PROTEIN 32"/>
    <property type="match status" value="1"/>
</dbReference>
<evidence type="ECO:0000313" key="4">
    <source>
        <dbReference type="EMBL" id="ESO84410.1"/>
    </source>
</evidence>
<evidence type="ECO:0000313" key="5">
    <source>
        <dbReference type="Proteomes" id="UP000030746"/>
    </source>
</evidence>
<gene>
    <name evidence="4" type="ORF">LOTGIDRAFT_132245</name>
</gene>
<dbReference type="KEGG" id="lgi:LOTGIDRAFT_132245"/>